<dbReference type="InterPro" id="IPR022907">
    <property type="entry name" value="VapC_family"/>
</dbReference>
<dbReference type="InterPro" id="IPR002716">
    <property type="entry name" value="PIN_dom"/>
</dbReference>
<evidence type="ECO:0000256" key="5">
    <source>
        <dbReference type="ARBA" id="ARBA00022801"/>
    </source>
</evidence>
<dbReference type="Proteomes" id="UP000054893">
    <property type="component" value="Unassembled WGS sequence"/>
</dbReference>
<gene>
    <name evidence="8" type="primary">vapC</name>
    <name evidence="10" type="ORF">AWB64_05573</name>
</gene>
<comment type="cofactor">
    <cofactor evidence="1 8">
        <name>Mg(2+)</name>
        <dbReference type="ChEBI" id="CHEBI:18420"/>
    </cofactor>
</comment>
<accession>A0A158I6J6</accession>
<dbReference type="EMBL" id="FCOC02000027">
    <property type="protein sequence ID" value="SAL51973.1"/>
    <property type="molecule type" value="Genomic_DNA"/>
</dbReference>
<comment type="function">
    <text evidence="8">Toxic component of a toxin-antitoxin (TA) system. An RNase.</text>
</comment>
<keyword evidence="6 8" id="KW-0460">Magnesium</keyword>
<organism evidence="10 11">
    <name type="scientific">Caballeronia sordidicola</name>
    <name type="common">Burkholderia sordidicola</name>
    <dbReference type="NCBI Taxonomy" id="196367"/>
    <lineage>
        <taxon>Bacteria</taxon>
        <taxon>Pseudomonadati</taxon>
        <taxon>Pseudomonadota</taxon>
        <taxon>Betaproteobacteria</taxon>
        <taxon>Burkholderiales</taxon>
        <taxon>Burkholderiaceae</taxon>
        <taxon>Caballeronia</taxon>
    </lineage>
</organism>
<feature type="domain" description="PIN" evidence="9">
    <location>
        <begin position="2"/>
        <end position="122"/>
    </location>
</feature>
<evidence type="ECO:0000256" key="6">
    <source>
        <dbReference type="ARBA" id="ARBA00022842"/>
    </source>
</evidence>
<feature type="binding site" evidence="8">
    <location>
        <position position="104"/>
    </location>
    <ligand>
        <name>Mg(2+)</name>
        <dbReference type="ChEBI" id="CHEBI:18420"/>
    </ligand>
</feature>
<dbReference type="AlphaFoldDB" id="A0A158I6J6"/>
<evidence type="ECO:0000313" key="11">
    <source>
        <dbReference type="Proteomes" id="UP000054893"/>
    </source>
</evidence>
<dbReference type="InterPro" id="IPR050556">
    <property type="entry name" value="Type_II_TA_system_RNase"/>
</dbReference>
<keyword evidence="5 8" id="KW-0378">Hydrolase</keyword>
<dbReference type="Gene3D" id="3.40.50.1010">
    <property type="entry name" value="5'-nuclease"/>
    <property type="match status" value="1"/>
</dbReference>
<comment type="similarity">
    <text evidence="7 8">Belongs to the PINc/VapC protein family.</text>
</comment>
<dbReference type="RefSeq" id="WP_060858548.1">
    <property type="nucleotide sequence ID" value="NZ_FCOC02000027.1"/>
</dbReference>
<keyword evidence="4 8" id="KW-0479">Metal-binding</keyword>
<sequence length="140" mass="14894">MIVLDTNVLSETLKPVPDVRVMAWLGAQPRAALFTTTVTRAEILYGLHLLPDGSRKGALATAVDAIFVEDFAGRLLAFDSDAADAYARIAGSRKSAGRPISQFDAMIAACTRSRGAALATRNVKDFIGCEIAVIDPWAVS</sequence>
<dbReference type="GO" id="GO:0090729">
    <property type="term" value="F:toxin activity"/>
    <property type="evidence" value="ECO:0007669"/>
    <property type="project" value="UniProtKB-KW"/>
</dbReference>
<dbReference type="GO" id="GO:0004540">
    <property type="term" value="F:RNA nuclease activity"/>
    <property type="evidence" value="ECO:0007669"/>
    <property type="project" value="InterPro"/>
</dbReference>
<protein>
    <recommendedName>
        <fullName evidence="8">Ribonuclease VapC</fullName>
        <shortName evidence="8">RNase VapC</shortName>
        <ecNumber evidence="8">3.1.-.-</ecNumber>
    </recommendedName>
    <alternativeName>
        <fullName evidence="8">Toxin VapC</fullName>
    </alternativeName>
</protein>
<dbReference type="PANTHER" id="PTHR33653:SF1">
    <property type="entry name" value="RIBONUCLEASE VAPC2"/>
    <property type="match status" value="1"/>
</dbReference>
<dbReference type="SUPFAM" id="SSF88723">
    <property type="entry name" value="PIN domain-like"/>
    <property type="match status" value="1"/>
</dbReference>
<dbReference type="EC" id="3.1.-.-" evidence="8"/>
<dbReference type="GO" id="GO:0000287">
    <property type="term" value="F:magnesium ion binding"/>
    <property type="evidence" value="ECO:0007669"/>
    <property type="project" value="UniProtKB-UniRule"/>
</dbReference>
<dbReference type="PANTHER" id="PTHR33653">
    <property type="entry name" value="RIBONUCLEASE VAPC2"/>
    <property type="match status" value="1"/>
</dbReference>
<evidence type="ECO:0000256" key="1">
    <source>
        <dbReference type="ARBA" id="ARBA00001946"/>
    </source>
</evidence>
<keyword evidence="3 8" id="KW-0540">Nuclease</keyword>
<keyword evidence="8" id="KW-0800">Toxin</keyword>
<dbReference type="Pfam" id="PF01850">
    <property type="entry name" value="PIN"/>
    <property type="match status" value="1"/>
</dbReference>
<evidence type="ECO:0000256" key="7">
    <source>
        <dbReference type="ARBA" id="ARBA00038093"/>
    </source>
</evidence>
<evidence type="ECO:0000259" key="9">
    <source>
        <dbReference type="Pfam" id="PF01850"/>
    </source>
</evidence>
<evidence type="ECO:0000313" key="10">
    <source>
        <dbReference type="EMBL" id="SAL51973.1"/>
    </source>
</evidence>
<evidence type="ECO:0000256" key="4">
    <source>
        <dbReference type="ARBA" id="ARBA00022723"/>
    </source>
</evidence>
<keyword evidence="2 8" id="KW-1277">Toxin-antitoxin system</keyword>
<reference evidence="10 11" key="1">
    <citation type="submission" date="2016-01" db="EMBL/GenBank/DDBJ databases">
        <authorList>
            <person name="Oliw E.H."/>
        </authorList>
    </citation>
    <scope>NUCLEOTIDE SEQUENCE [LARGE SCALE GENOMIC DNA]</scope>
    <source>
        <strain evidence="10">LMG 22029</strain>
    </source>
</reference>
<feature type="binding site" evidence="8">
    <location>
        <position position="5"/>
    </location>
    <ligand>
        <name>Mg(2+)</name>
        <dbReference type="ChEBI" id="CHEBI:18420"/>
    </ligand>
</feature>
<name>A0A158I6J6_CABSO</name>
<evidence type="ECO:0000256" key="8">
    <source>
        <dbReference type="HAMAP-Rule" id="MF_00265"/>
    </source>
</evidence>
<dbReference type="OrthoDB" id="9804823at2"/>
<dbReference type="CDD" id="cd18731">
    <property type="entry name" value="PIN_NgFitB-like"/>
    <property type="match status" value="1"/>
</dbReference>
<evidence type="ECO:0000256" key="2">
    <source>
        <dbReference type="ARBA" id="ARBA00022649"/>
    </source>
</evidence>
<evidence type="ECO:0000256" key="3">
    <source>
        <dbReference type="ARBA" id="ARBA00022722"/>
    </source>
</evidence>
<dbReference type="GO" id="GO:0016787">
    <property type="term" value="F:hydrolase activity"/>
    <property type="evidence" value="ECO:0007669"/>
    <property type="project" value="UniProtKB-KW"/>
</dbReference>
<dbReference type="HAMAP" id="MF_00265">
    <property type="entry name" value="VapC_Nob1"/>
    <property type="match status" value="1"/>
</dbReference>
<proteinExistence type="inferred from homology"/>
<dbReference type="InterPro" id="IPR029060">
    <property type="entry name" value="PIN-like_dom_sf"/>
</dbReference>